<dbReference type="Gene3D" id="3.40.50.300">
    <property type="entry name" value="P-loop containing nucleotide triphosphate hydrolases"/>
    <property type="match status" value="1"/>
</dbReference>
<feature type="compositionally biased region" description="Polar residues" evidence="9">
    <location>
        <begin position="261"/>
        <end position="272"/>
    </location>
</feature>
<dbReference type="PROSITE" id="PS51192">
    <property type="entry name" value="HELICASE_ATP_BIND_1"/>
    <property type="match status" value="1"/>
</dbReference>
<dbReference type="GeneID" id="8298231"/>
<evidence type="ECO:0000256" key="3">
    <source>
        <dbReference type="ARBA" id="ARBA00022741"/>
    </source>
</evidence>
<reference evidence="11 12" key="1">
    <citation type="journal article" date="2009" name="Nature">
        <title>Evolution of pathogenicity and sexual reproduction in eight Candida genomes.</title>
        <authorList>
            <person name="Butler G."/>
            <person name="Rasmussen M.D."/>
            <person name="Lin M.F."/>
            <person name="Santos M.A."/>
            <person name="Sakthikumar S."/>
            <person name="Munro C.A."/>
            <person name="Rheinbay E."/>
            <person name="Grabherr M."/>
            <person name="Forche A."/>
            <person name="Reedy J.L."/>
            <person name="Agrafioti I."/>
            <person name="Arnaud M.B."/>
            <person name="Bates S."/>
            <person name="Brown A.J."/>
            <person name="Brunke S."/>
            <person name="Costanzo M.C."/>
            <person name="Fitzpatrick D.A."/>
            <person name="de Groot P.W."/>
            <person name="Harris D."/>
            <person name="Hoyer L.L."/>
            <person name="Hube B."/>
            <person name="Klis F.M."/>
            <person name="Kodira C."/>
            <person name="Lennard N."/>
            <person name="Logue M.E."/>
            <person name="Martin R."/>
            <person name="Neiman A.M."/>
            <person name="Nikolaou E."/>
            <person name="Quail M.A."/>
            <person name="Quinn J."/>
            <person name="Santos M.C."/>
            <person name="Schmitzberger F.F."/>
            <person name="Sherlock G."/>
            <person name="Shah P."/>
            <person name="Silverstein K.A."/>
            <person name="Skrzypek M.S."/>
            <person name="Soll D."/>
            <person name="Staggs R."/>
            <person name="Stansfield I."/>
            <person name="Stumpf M.P."/>
            <person name="Sudbery P.E."/>
            <person name="Srikantha T."/>
            <person name="Zeng Q."/>
            <person name="Berman J."/>
            <person name="Berriman M."/>
            <person name="Heitman J."/>
            <person name="Gow N.A."/>
            <person name="Lorenz M.C."/>
            <person name="Birren B.W."/>
            <person name="Kellis M."/>
            <person name="Cuomo C.A."/>
        </authorList>
    </citation>
    <scope>NUCLEOTIDE SEQUENCE [LARGE SCALE GENOMIC DNA]</scope>
    <source>
        <strain evidence="12">ATCC MYA-3404 / T1</strain>
    </source>
</reference>
<keyword evidence="8" id="KW-0175">Coiled coil</keyword>
<dbReference type="InterPro" id="IPR027417">
    <property type="entry name" value="P-loop_NTPase"/>
</dbReference>
<feature type="compositionally biased region" description="Acidic residues" evidence="9">
    <location>
        <begin position="376"/>
        <end position="397"/>
    </location>
</feature>
<sequence>MGERKEISELLILIDYQQLMITMMMDELTNKVSSYLNKPLNESLTKSIISQYQNCSTPDLFVSFLNVIGIKQNDQVNEIIKCIKKINITSGSSKIDKPPIKNTRDLLDDLDDELEEIEDSKPKMKMRKIFKKSDNDDDELDDLLNEESKPIMKFKNPPKFKKIKREDALRIKQETPIPTPSQTPTTMIKPKTSTTNIPSSLPSPASTLQDEDENYTFDINIPTNLEVDREWYNIDEESSLAKTDEILENSYKPRHRRKQHLQQQPRKSQTISTGGGFNEYGEYIDYDHSSENELNKIPIISNVLIPPFLENQKQYLSLQISGNTINGKIGPTVDPIKDHTSELANMAKQGSLVVQNRRSKQERALQAKESIGVETKEEEEEKEDQGVDEDEEKGEEVDIVQQRRSLPAFAVRDELLTTIRDNQVTIVIGETGSGKTTQLTQFLYEDGFGKSLDKHGEKKIIACTQPRRVAAMSVAKRVSEEMNCKLGEEVGYSIRFEDNTDSNKTIIKYMTEGILLREILGDPNLSNYSCIIMDEAHERSLNTDILLGLFKQLLIKRRDLKLIVTSATMNANRFTRFFGFCSSIYNSRKNFPS</sequence>
<feature type="region of interest" description="Disordered" evidence="9">
    <location>
        <begin position="251"/>
        <end position="278"/>
    </location>
</feature>
<dbReference type="KEGG" id="ctp:CTRG_00839"/>
<name>C5M450_CANTT</name>
<keyword evidence="3" id="KW-0547">Nucleotide-binding</keyword>
<feature type="coiled-coil region" evidence="8">
    <location>
        <begin position="100"/>
        <end position="127"/>
    </location>
</feature>
<comment type="catalytic activity">
    <reaction evidence="7">
        <text>ATP + H2O = ADP + phosphate + H(+)</text>
        <dbReference type="Rhea" id="RHEA:13065"/>
        <dbReference type="ChEBI" id="CHEBI:15377"/>
        <dbReference type="ChEBI" id="CHEBI:15378"/>
        <dbReference type="ChEBI" id="CHEBI:30616"/>
        <dbReference type="ChEBI" id="CHEBI:43474"/>
        <dbReference type="ChEBI" id="CHEBI:456216"/>
        <dbReference type="EC" id="3.6.4.13"/>
    </reaction>
</comment>
<dbReference type="SUPFAM" id="SSF52540">
    <property type="entry name" value="P-loop containing nucleoside triphosphate hydrolases"/>
    <property type="match status" value="1"/>
</dbReference>
<dbReference type="FunFam" id="3.40.50.300:FF:000615">
    <property type="entry name" value="pre-mRNA-splicing factor ATP-dependent RNA helicase DEAH7"/>
    <property type="match status" value="1"/>
</dbReference>
<gene>
    <name evidence="11" type="ORF">CTRG_00839</name>
</gene>
<dbReference type="EC" id="3.6.4.13" evidence="1"/>
<keyword evidence="6" id="KW-0067">ATP-binding</keyword>
<feature type="region of interest" description="Disordered" evidence="9">
    <location>
        <begin position="355"/>
        <end position="397"/>
    </location>
</feature>
<protein>
    <recommendedName>
        <fullName evidence="1">RNA helicase</fullName>
        <ecNumber evidence="1">3.6.4.13</ecNumber>
    </recommendedName>
</protein>
<dbReference type="GO" id="GO:0006397">
    <property type="term" value="P:mRNA processing"/>
    <property type="evidence" value="ECO:0007669"/>
    <property type="project" value="UniProtKB-KW"/>
</dbReference>
<dbReference type="PANTHER" id="PTHR18934">
    <property type="entry name" value="ATP-DEPENDENT RNA HELICASE"/>
    <property type="match status" value="1"/>
</dbReference>
<dbReference type="OrthoDB" id="4777019at2759"/>
<proteinExistence type="predicted"/>
<evidence type="ECO:0000313" key="12">
    <source>
        <dbReference type="Proteomes" id="UP000002037"/>
    </source>
</evidence>
<dbReference type="EMBL" id="GG692395">
    <property type="protein sequence ID" value="EER36100.1"/>
    <property type="molecule type" value="Genomic_DNA"/>
</dbReference>
<dbReference type="InterPro" id="IPR014001">
    <property type="entry name" value="Helicase_ATP-bd"/>
</dbReference>
<dbReference type="RefSeq" id="XP_002546058.1">
    <property type="nucleotide sequence ID" value="XM_002546012.1"/>
</dbReference>
<evidence type="ECO:0000256" key="7">
    <source>
        <dbReference type="ARBA" id="ARBA00047984"/>
    </source>
</evidence>
<dbReference type="HOGENOM" id="CLU_460027_0_0_1"/>
<keyword evidence="2" id="KW-0507">mRNA processing</keyword>
<dbReference type="eggNOG" id="KOG0924">
    <property type="taxonomic scope" value="Eukaryota"/>
</dbReference>
<feature type="compositionally biased region" description="Polar residues" evidence="9">
    <location>
        <begin position="191"/>
        <end position="208"/>
    </location>
</feature>
<dbReference type="GO" id="GO:0034458">
    <property type="term" value="F:3'-5' RNA helicase activity"/>
    <property type="evidence" value="ECO:0007669"/>
    <property type="project" value="TreeGrafter"/>
</dbReference>
<dbReference type="Proteomes" id="UP000002037">
    <property type="component" value="Unassembled WGS sequence"/>
</dbReference>
<dbReference type="GO" id="GO:0005524">
    <property type="term" value="F:ATP binding"/>
    <property type="evidence" value="ECO:0007669"/>
    <property type="project" value="UniProtKB-KW"/>
</dbReference>
<evidence type="ECO:0000256" key="9">
    <source>
        <dbReference type="SAM" id="MobiDB-lite"/>
    </source>
</evidence>
<dbReference type="SMART" id="SM00487">
    <property type="entry name" value="DEXDc"/>
    <property type="match status" value="1"/>
</dbReference>
<dbReference type="STRING" id="294747.C5M450"/>
<evidence type="ECO:0000256" key="1">
    <source>
        <dbReference type="ARBA" id="ARBA00012552"/>
    </source>
</evidence>
<dbReference type="GO" id="GO:0016787">
    <property type="term" value="F:hydrolase activity"/>
    <property type="evidence" value="ECO:0007669"/>
    <property type="project" value="UniProtKB-KW"/>
</dbReference>
<keyword evidence="5" id="KW-0347">Helicase</keyword>
<keyword evidence="12" id="KW-1185">Reference proteome</keyword>
<dbReference type="Pfam" id="PF00270">
    <property type="entry name" value="DEAD"/>
    <property type="match status" value="1"/>
</dbReference>
<feature type="region of interest" description="Disordered" evidence="9">
    <location>
        <begin position="175"/>
        <end position="209"/>
    </location>
</feature>
<organism evidence="11 12">
    <name type="scientific">Candida tropicalis (strain ATCC MYA-3404 / T1)</name>
    <name type="common">Yeast</name>
    <dbReference type="NCBI Taxonomy" id="294747"/>
    <lineage>
        <taxon>Eukaryota</taxon>
        <taxon>Fungi</taxon>
        <taxon>Dikarya</taxon>
        <taxon>Ascomycota</taxon>
        <taxon>Saccharomycotina</taxon>
        <taxon>Pichiomycetes</taxon>
        <taxon>Debaryomycetaceae</taxon>
        <taxon>Candida/Lodderomyces clade</taxon>
        <taxon>Candida</taxon>
    </lineage>
</organism>
<evidence type="ECO:0000313" key="11">
    <source>
        <dbReference type="EMBL" id="EER36100.1"/>
    </source>
</evidence>
<dbReference type="InterPro" id="IPR011545">
    <property type="entry name" value="DEAD/DEAH_box_helicase_dom"/>
</dbReference>
<accession>C5M450</accession>
<evidence type="ECO:0000256" key="5">
    <source>
        <dbReference type="ARBA" id="ARBA00022806"/>
    </source>
</evidence>
<dbReference type="PANTHER" id="PTHR18934:SF91">
    <property type="entry name" value="PRE-MRNA-SPLICING FACTOR ATP-DEPENDENT RNA HELICASE PRP16"/>
    <property type="match status" value="1"/>
</dbReference>
<dbReference type="VEuPathDB" id="FungiDB:CTRG_00839"/>
<dbReference type="InterPro" id="IPR002464">
    <property type="entry name" value="DNA/RNA_helicase_DEAH_CS"/>
</dbReference>
<dbReference type="PROSITE" id="PS00690">
    <property type="entry name" value="DEAH_ATP_HELICASE"/>
    <property type="match status" value="1"/>
</dbReference>
<feature type="domain" description="Helicase ATP-binding" evidence="10">
    <location>
        <begin position="416"/>
        <end position="587"/>
    </location>
</feature>
<evidence type="ECO:0000256" key="6">
    <source>
        <dbReference type="ARBA" id="ARBA00022840"/>
    </source>
</evidence>
<evidence type="ECO:0000256" key="4">
    <source>
        <dbReference type="ARBA" id="ARBA00022801"/>
    </source>
</evidence>
<keyword evidence="4" id="KW-0378">Hydrolase</keyword>
<evidence type="ECO:0000259" key="10">
    <source>
        <dbReference type="PROSITE" id="PS51192"/>
    </source>
</evidence>
<evidence type="ECO:0000256" key="8">
    <source>
        <dbReference type="SAM" id="Coils"/>
    </source>
</evidence>
<dbReference type="GO" id="GO:0003723">
    <property type="term" value="F:RNA binding"/>
    <property type="evidence" value="ECO:0007669"/>
    <property type="project" value="TreeGrafter"/>
</dbReference>
<evidence type="ECO:0000256" key="2">
    <source>
        <dbReference type="ARBA" id="ARBA00022664"/>
    </source>
</evidence>
<dbReference type="AlphaFoldDB" id="C5M450"/>